<evidence type="ECO:0000313" key="2">
    <source>
        <dbReference type="Proteomes" id="UP000224303"/>
    </source>
</evidence>
<proteinExistence type="predicted"/>
<evidence type="ECO:0000313" key="1">
    <source>
        <dbReference type="EMBL" id="PHL22804.1"/>
    </source>
</evidence>
<gene>
    <name evidence="1" type="ORF">CQR37_01420</name>
</gene>
<accession>A0A2D0BJW4</accession>
<dbReference type="EMBL" id="PCGC01000002">
    <property type="protein sequence ID" value="PHL22804.1"/>
    <property type="molecule type" value="Genomic_DNA"/>
</dbReference>
<comment type="caution">
    <text evidence="1">The sequence shown here is derived from an EMBL/GenBank/DDBJ whole genome shotgun (WGS) entry which is preliminary data.</text>
</comment>
<dbReference type="Proteomes" id="UP000224303">
    <property type="component" value="Unassembled WGS sequence"/>
</dbReference>
<protein>
    <submittedName>
        <fullName evidence="1">Uncharacterized protein</fullName>
    </submittedName>
</protein>
<reference evidence="1 2" key="1">
    <citation type="submission" date="2017-10" db="EMBL/GenBank/DDBJ databases">
        <title>Draft genomes of the Enterococcus faecium isolated from human feces before and after Helicobacter pylori eradication therapy.</title>
        <authorList>
            <person name="Prianichniikov N.A."/>
            <person name="Glushchenko O.E."/>
            <person name="Malakhova M.V."/>
        </authorList>
    </citation>
    <scope>NUCLEOTIDE SEQUENCE [LARGE SCALE GENOMIC DNA]</scope>
    <source>
        <strain evidence="1 2">Hp_5-7</strain>
    </source>
</reference>
<dbReference type="AlphaFoldDB" id="A0A2D0BJW4"/>
<name>A0A2D0BJW4_ENTFC</name>
<sequence>MNGVVTKALSQLLFLNKRCARDSLSAIRHDFVKYGKLFFKIASYRSRLNISVTTSPLNGVQKLASAIIRTTKQKIGSTILV</sequence>
<organism evidence="1 2">
    <name type="scientific">Enterococcus faecium</name>
    <name type="common">Streptococcus faecium</name>
    <dbReference type="NCBI Taxonomy" id="1352"/>
    <lineage>
        <taxon>Bacteria</taxon>
        <taxon>Bacillati</taxon>
        <taxon>Bacillota</taxon>
        <taxon>Bacilli</taxon>
        <taxon>Lactobacillales</taxon>
        <taxon>Enterococcaceae</taxon>
        <taxon>Enterococcus</taxon>
    </lineage>
</organism>